<accession>A0A9P6CH91</accession>
<dbReference type="OrthoDB" id="3218528at2759"/>
<reference evidence="1" key="1">
    <citation type="submission" date="2020-11" db="EMBL/GenBank/DDBJ databases">
        <authorList>
            <consortium name="DOE Joint Genome Institute"/>
            <person name="Ahrendt S."/>
            <person name="Riley R."/>
            <person name="Andreopoulos W."/>
            <person name="Labutti K."/>
            <person name="Pangilinan J."/>
            <person name="Ruiz-Duenas F.J."/>
            <person name="Barrasa J.M."/>
            <person name="Sanchez-Garcia M."/>
            <person name="Camarero S."/>
            <person name="Miyauchi S."/>
            <person name="Serrano A."/>
            <person name="Linde D."/>
            <person name="Babiker R."/>
            <person name="Drula E."/>
            <person name="Ayuso-Fernandez I."/>
            <person name="Pacheco R."/>
            <person name="Padilla G."/>
            <person name="Ferreira P."/>
            <person name="Barriuso J."/>
            <person name="Kellner H."/>
            <person name="Castanera R."/>
            <person name="Alfaro M."/>
            <person name="Ramirez L."/>
            <person name="Pisabarro A.G."/>
            <person name="Kuo A."/>
            <person name="Tritt A."/>
            <person name="Lipzen A."/>
            <person name="He G."/>
            <person name="Yan M."/>
            <person name="Ng V."/>
            <person name="Cullen D."/>
            <person name="Martin F."/>
            <person name="Rosso M.-N."/>
            <person name="Henrissat B."/>
            <person name="Hibbett D."/>
            <person name="Martinez A.T."/>
            <person name="Grigoriev I.V."/>
        </authorList>
    </citation>
    <scope>NUCLEOTIDE SEQUENCE</scope>
    <source>
        <strain evidence="1">CBS 247.69</strain>
    </source>
</reference>
<dbReference type="EMBL" id="MU150244">
    <property type="protein sequence ID" value="KAF9465967.1"/>
    <property type="molecule type" value="Genomic_DNA"/>
</dbReference>
<gene>
    <name evidence="1" type="ORF">BDZ94DRAFT_1252703</name>
</gene>
<sequence length="125" mass="13467">MIFVRGHPLIVTTRGPGKLHLLTHGNPNLPSCNGSTETKNAGTTRFLISFSHNYTKFAFHWDGAGEAVYGVGSDLTRVPVGRSWSQASLVNWGASTVTTGDVTSALQHALARNEETTCFIIPDLI</sequence>
<dbReference type="AlphaFoldDB" id="A0A9P6CH91"/>
<keyword evidence="2" id="KW-1185">Reference proteome</keyword>
<dbReference type="Proteomes" id="UP000807353">
    <property type="component" value="Unassembled WGS sequence"/>
</dbReference>
<evidence type="ECO:0000313" key="2">
    <source>
        <dbReference type="Proteomes" id="UP000807353"/>
    </source>
</evidence>
<proteinExistence type="predicted"/>
<organism evidence="1 2">
    <name type="scientific">Collybia nuda</name>
    <dbReference type="NCBI Taxonomy" id="64659"/>
    <lineage>
        <taxon>Eukaryota</taxon>
        <taxon>Fungi</taxon>
        <taxon>Dikarya</taxon>
        <taxon>Basidiomycota</taxon>
        <taxon>Agaricomycotina</taxon>
        <taxon>Agaricomycetes</taxon>
        <taxon>Agaricomycetidae</taxon>
        <taxon>Agaricales</taxon>
        <taxon>Tricholomatineae</taxon>
        <taxon>Clitocybaceae</taxon>
        <taxon>Collybia</taxon>
    </lineage>
</organism>
<evidence type="ECO:0000313" key="1">
    <source>
        <dbReference type="EMBL" id="KAF9465967.1"/>
    </source>
</evidence>
<protein>
    <submittedName>
        <fullName evidence="1">Uncharacterized protein</fullName>
    </submittedName>
</protein>
<name>A0A9P6CH91_9AGAR</name>
<comment type="caution">
    <text evidence="1">The sequence shown here is derived from an EMBL/GenBank/DDBJ whole genome shotgun (WGS) entry which is preliminary data.</text>
</comment>